<sequence>LTRIRLQKHRGVTQKKSPKHLR</sequence>
<proteinExistence type="predicted"/>
<accession>A0A454CXE5</accession>
<feature type="region of interest" description="Disordered" evidence="1">
    <location>
        <begin position="1"/>
        <end position="22"/>
    </location>
</feature>
<gene>
    <name evidence="2" type="ORF">VCHENC02_3236B</name>
</gene>
<dbReference type="AlphaFoldDB" id="A0A454CXE5"/>
<dbReference type="Proteomes" id="UP000008367">
    <property type="component" value="Unassembled WGS sequence"/>
</dbReference>
<organism evidence="2 3">
    <name type="scientific">Vibrio harveyi</name>
    <name type="common">Beneckea harveyi</name>
    <dbReference type="NCBI Taxonomy" id="669"/>
    <lineage>
        <taxon>Bacteria</taxon>
        <taxon>Pseudomonadati</taxon>
        <taxon>Pseudomonadota</taxon>
        <taxon>Gammaproteobacteria</taxon>
        <taxon>Vibrionales</taxon>
        <taxon>Vibrionaceae</taxon>
        <taxon>Vibrio</taxon>
    </lineage>
</organism>
<name>A0A454CXE5_VIBHA</name>
<comment type="caution">
    <text evidence="2">The sequence shown here is derived from an EMBL/GenBank/DDBJ whole genome shotgun (WGS) entry which is preliminary data.</text>
</comment>
<reference evidence="2 3" key="1">
    <citation type="submission" date="2012-10" db="EMBL/GenBank/DDBJ databases">
        <title>Genome sequence of Vibrio Cholerae HENC-02.</title>
        <authorList>
            <person name="Eppinger M."/>
            <person name="Hasan N.A."/>
            <person name="Sengamalay N."/>
            <person name="Hine E."/>
            <person name="Su Q."/>
            <person name="Daugherty S.C."/>
            <person name="Young S."/>
            <person name="Sadzewicz L."/>
            <person name="Tallon L."/>
            <person name="Cebula T.A."/>
            <person name="Ravel J."/>
            <person name="Colwell R.R."/>
        </authorList>
    </citation>
    <scope>NUCLEOTIDE SEQUENCE [LARGE SCALE GENOMIC DNA]</scope>
    <source>
        <strain evidence="2 3">HENC-02</strain>
    </source>
</reference>
<protein>
    <submittedName>
        <fullName evidence="2">Uncharacterized protein</fullName>
    </submittedName>
</protein>
<evidence type="ECO:0000256" key="1">
    <source>
        <dbReference type="SAM" id="MobiDB-lite"/>
    </source>
</evidence>
<feature type="non-terminal residue" evidence="2">
    <location>
        <position position="1"/>
    </location>
</feature>
<dbReference type="EMBL" id="AJSR01001347">
    <property type="protein sequence ID" value="EKM31088.1"/>
    <property type="molecule type" value="Genomic_DNA"/>
</dbReference>
<evidence type="ECO:0000313" key="2">
    <source>
        <dbReference type="EMBL" id="EKM31088.1"/>
    </source>
</evidence>
<evidence type="ECO:0000313" key="3">
    <source>
        <dbReference type="Proteomes" id="UP000008367"/>
    </source>
</evidence>